<evidence type="ECO:0000313" key="9">
    <source>
        <dbReference type="Proteomes" id="UP001151760"/>
    </source>
</evidence>
<keyword evidence="9" id="KW-1185">Reference proteome</keyword>
<keyword evidence="5" id="KW-0539">Nucleus</keyword>
<reference evidence="8" key="2">
    <citation type="submission" date="2022-01" db="EMBL/GenBank/DDBJ databases">
        <authorList>
            <person name="Yamashiro T."/>
            <person name="Shiraishi A."/>
            <person name="Satake H."/>
            <person name="Nakayama K."/>
        </authorList>
    </citation>
    <scope>NUCLEOTIDE SEQUENCE</scope>
</reference>
<evidence type="ECO:0000256" key="5">
    <source>
        <dbReference type="ARBA" id="ARBA00023242"/>
    </source>
</evidence>
<proteinExistence type="predicted"/>
<reference evidence="8" key="1">
    <citation type="journal article" date="2022" name="Int. J. Mol. Sci.">
        <title>Draft Genome of Tanacetum Coccineum: Genomic Comparison of Closely Related Tanacetum-Family Plants.</title>
        <authorList>
            <person name="Yamashiro T."/>
            <person name="Shiraishi A."/>
            <person name="Nakayama K."/>
            <person name="Satake H."/>
        </authorList>
    </citation>
    <scope>NUCLEOTIDE SEQUENCE</scope>
</reference>
<protein>
    <submittedName>
        <fullName evidence="8">Zinc finger BED domain-containing protein RICESLEEPER 2-like protein</fullName>
    </submittedName>
</protein>
<evidence type="ECO:0000313" key="8">
    <source>
        <dbReference type="EMBL" id="GJT27096.1"/>
    </source>
</evidence>
<gene>
    <name evidence="8" type="ORF">Tco_0907371</name>
</gene>
<accession>A0ABQ5CJ39</accession>
<evidence type="ECO:0000256" key="4">
    <source>
        <dbReference type="ARBA" id="ARBA00022833"/>
    </source>
</evidence>
<evidence type="ECO:0000256" key="3">
    <source>
        <dbReference type="ARBA" id="ARBA00022771"/>
    </source>
</evidence>
<keyword evidence="3" id="KW-0863">Zinc-finger</keyword>
<evidence type="ECO:0000259" key="7">
    <source>
        <dbReference type="Pfam" id="PF05699"/>
    </source>
</evidence>
<dbReference type="PANTHER" id="PTHR46481:SF10">
    <property type="entry name" value="ZINC FINGER BED DOMAIN-CONTAINING PROTEIN 39"/>
    <property type="match status" value="1"/>
</dbReference>
<feature type="domain" description="HAT C-terminal dimerisation" evidence="7">
    <location>
        <begin position="136"/>
        <end position="208"/>
    </location>
</feature>
<comment type="subcellular location">
    <subcellularLocation>
        <location evidence="1">Nucleus</location>
    </subcellularLocation>
</comment>
<dbReference type="Pfam" id="PF05699">
    <property type="entry name" value="Dimer_Tnp_hAT"/>
    <property type="match status" value="1"/>
</dbReference>
<name>A0ABQ5CJ39_9ASTR</name>
<sequence>MVPEAGQSSMSRDGSVFVYNPYAVREQFAGLVIQEGLPFNHFDITRMTRVFQNHLQPKYNHVCRSTLKHDAMKLWMAAKQLVKDSFLNLNASVNVTTDVWSAPHGLPDSYRGAVFRMLKRVFADFHLEDKILSITLDNASNNTKAIGFWKAKESMFPILSRMARDMLSVQANSVAFESAFSTSGRVLSIRRTRLTPASLEMRMCLKDHLDAQDRIQNTSSLEHSLDFEEDILEAEVQDNEAIPLSDEEIALDETTSEVMSNGSGSGGEDVDLTLSDSNYPSD</sequence>
<organism evidence="8 9">
    <name type="scientific">Tanacetum coccineum</name>
    <dbReference type="NCBI Taxonomy" id="301880"/>
    <lineage>
        <taxon>Eukaryota</taxon>
        <taxon>Viridiplantae</taxon>
        <taxon>Streptophyta</taxon>
        <taxon>Embryophyta</taxon>
        <taxon>Tracheophyta</taxon>
        <taxon>Spermatophyta</taxon>
        <taxon>Magnoliopsida</taxon>
        <taxon>eudicotyledons</taxon>
        <taxon>Gunneridae</taxon>
        <taxon>Pentapetalae</taxon>
        <taxon>asterids</taxon>
        <taxon>campanulids</taxon>
        <taxon>Asterales</taxon>
        <taxon>Asteraceae</taxon>
        <taxon>Asteroideae</taxon>
        <taxon>Anthemideae</taxon>
        <taxon>Anthemidinae</taxon>
        <taxon>Tanacetum</taxon>
    </lineage>
</organism>
<dbReference type="PANTHER" id="PTHR46481">
    <property type="entry name" value="ZINC FINGER BED DOMAIN-CONTAINING PROTEIN 4"/>
    <property type="match status" value="1"/>
</dbReference>
<dbReference type="InterPro" id="IPR012337">
    <property type="entry name" value="RNaseH-like_sf"/>
</dbReference>
<feature type="region of interest" description="Disordered" evidence="6">
    <location>
        <begin position="251"/>
        <end position="282"/>
    </location>
</feature>
<comment type="caution">
    <text evidence="8">The sequence shown here is derived from an EMBL/GenBank/DDBJ whole genome shotgun (WGS) entry which is preliminary data.</text>
</comment>
<evidence type="ECO:0000256" key="6">
    <source>
        <dbReference type="SAM" id="MobiDB-lite"/>
    </source>
</evidence>
<dbReference type="InterPro" id="IPR052035">
    <property type="entry name" value="ZnF_BED_domain_contain"/>
</dbReference>
<dbReference type="Proteomes" id="UP001151760">
    <property type="component" value="Unassembled WGS sequence"/>
</dbReference>
<evidence type="ECO:0000256" key="2">
    <source>
        <dbReference type="ARBA" id="ARBA00022723"/>
    </source>
</evidence>
<dbReference type="EMBL" id="BQNB010014348">
    <property type="protein sequence ID" value="GJT27096.1"/>
    <property type="molecule type" value="Genomic_DNA"/>
</dbReference>
<dbReference type="SUPFAM" id="SSF53098">
    <property type="entry name" value="Ribonuclease H-like"/>
    <property type="match status" value="1"/>
</dbReference>
<keyword evidence="2" id="KW-0479">Metal-binding</keyword>
<dbReference type="InterPro" id="IPR008906">
    <property type="entry name" value="HATC_C_dom"/>
</dbReference>
<evidence type="ECO:0000256" key="1">
    <source>
        <dbReference type="ARBA" id="ARBA00004123"/>
    </source>
</evidence>
<keyword evidence="4" id="KW-0862">Zinc</keyword>